<gene>
    <name evidence="1" type="ORF">LOY88_003410</name>
</gene>
<name>A0ACB8UWI8_9EURO</name>
<sequence length="540" mass="59953">MSEAQKYQGALYKEKPSKGPKRKKAVTIAEDPVEKPSLQPYVEDAPDIDDTQPSKSAPPTAPSPPPAAKSTSRDAPKKPATKEEAVNVFDFLDPADERNASKVSLGGTKEQMKMVHDAPKLFEPPKQLAQIPNSHGDDSHNYDVAYEENGFSYGSGPIPPSFYTVDSNRSMDFMTPGNDRSQGGQSSFLHSFDSRNETIKPYSDKKRKRSNPKRIETPAHQTSFGADISMADAPSSTVVNPPITPSLQHSGLTGGLSKMMKYSESPESSDYRGDRDYHNGESIAHPTSPVKRTRRGNKESSVESGLGISVKNRSGKLISVVGGGATGVITVPGTNNDPTFKAFTRSRRRGSLDTEKEQEIHIRKHKRSTTQHSESRKPSKSHHHEAPALNEDGDWADYHKEPPQLPRLAGFRRHRDSDDRSRSPRPSTSNADTFETHSTIYKHGNDGADDVVTRQRARAFLASINKGPESGKGYSVHKILKRFYREQASSVISDDTTERGGRSRRTNRGGDRDKKEEEELWRMLRLKKNDRGEVVLFLHE</sequence>
<reference evidence="1" key="1">
    <citation type="journal article" date="2022" name="bioRxiv">
        <title>Population genetic analysis of Ophidiomyces ophidiicola, the causative agent of snake fungal disease, indicates recent introductions to the USA.</title>
        <authorList>
            <person name="Ladner J.T."/>
            <person name="Palmer J.M."/>
            <person name="Ettinger C.L."/>
            <person name="Stajich J.E."/>
            <person name="Farrell T.M."/>
            <person name="Glorioso B.M."/>
            <person name="Lawson B."/>
            <person name="Price S.J."/>
            <person name="Stengle A.G."/>
            <person name="Grear D.A."/>
            <person name="Lorch J.M."/>
        </authorList>
    </citation>
    <scope>NUCLEOTIDE SEQUENCE</scope>
    <source>
        <strain evidence="1">NWHC 24266-5</strain>
    </source>
</reference>
<accession>A0ACB8UWI8</accession>
<protein>
    <submittedName>
        <fullName evidence="1">Uncharacterized protein</fullName>
    </submittedName>
</protein>
<dbReference type="EMBL" id="JALBCA010000044">
    <property type="protein sequence ID" value="KAI2386853.1"/>
    <property type="molecule type" value="Genomic_DNA"/>
</dbReference>
<organism evidence="1">
    <name type="scientific">Ophidiomyces ophidiicola</name>
    <dbReference type="NCBI Taxonomy" id="1387563"/>
    <lineage>
        <taxon>Eukaryota</taxon>
        <taxon>Fungi</taxon>
        <taxon>Dikarya</taxon>
        <taxon>Ascomycota</taxon>
        <taxon>Pezizomycotina</taxon>
        <taxon>Eurotiomycetes</taxon>
        <taxon>Eurotiomycetidae</taxon>
        <taxon>Onygenales</taxon>
        <taxon>Onygenaceae</taxon>
        <taxon>Ophidiomyces</taxon>
    </lineage>
</organism>
<comment type="caution">
    <text evidence="1">The sequence shown here is derived from an EMBL/GenBank/DDBJ whole genome shotgun (WGS) entry which is preliminary data.</text>
</comment>
<evidence type="ECO:0000313" key="1">
    <source>
        <dbReference type="EMBL" id="KAI2386853.1"/>
    </source>
</evidence>
<proteinExistence type="predicted"/>